<dbReference type="SUPFAM" id="SSF49842">
    <property type="entry name" value="TNF-like"/>
    <property type="match status" value="1"/>
</dbReference>
<reference evidence="7 8" key="1">
    <citation type="journal article" date="2011" name="Science">
        <title>The ecoresponsive genome of Daphnia pulex.</title>
        <authorList>
            <person name="Colbourne J.K."/>
            <person name="Pfrender M.E."/>
            <person name="Gilbert D."/>
            <person name="Thomas W.K."/>
            <person name="Tucker A."/>
            <person name="Oakley T.H."/>
            <person name="Tokishita S."/>
            <person name="Aerts A."/>
            <person name="Arnold G.J."/>
            <person name="Basu M.K."/>
            <person name="Bauer D.J."/>
            <person name="Caceres C.E."/>
            <person name="Carmel L."/>
            <person name="Casola C."/>
            <person name="Choi J.H."/>
            <person name="Detter J.C."/>
            <person name="Dong Q."/>
            <person name="Dusheyko S."/>
            <person name="Eads B.D."/>
            <person name="Frohlich T."/>
            <person name="Geiler-Samerotte K.A."/>
            <person name="Gerlach D."/>
            <person name="Hatcher P."/>
            <person name="Jogdeo S."/>
            <person name="Krijgsveld J."/>
            <person name="Kriventseva E.V."/>
            <person name="Kultz D."/>
            <person name="Laforsch C."/>
            <person name="Lindquist E."/>
            <person name="Lopez J."/>
            <person name="Manak J.R."/>
            <person name="Muller J."/>
            <person name="Pangilinan J."/>
            <person name="Patwardhan R.P."/>
            <person name="Pitluck S."/>
            <person name="Pritham E.J."/>
            <person name="Rechtsteiner A."/>
            <person name="Rho M."/>
            <person name="Rogozin I.B."/>
            <person name="Sakarya O."/>
            <person name="Salamov A."/>
            <person name="Schaack S."/>
            <person name="Shapiro H."/>
            <person name="Shiga Y."/>
            <person name="Skalitzky C."/>
            <person name="Smith Z."/>
            <person name="Souvorov A."/>
            <person name="Sung W."/>
            <person name="Tang Z."/>
            <person name="Tsuchiya D."/>
            <person name="Tu H."/>
            <person name="Vos H."/>
            <person name="Wang M."/>
            <person name="Wolf Y.I."/>
            <person name="Yamagata H."/>
            <person name="Yamada T."/>
            <person name="Ye Y."/>
            <person name="Shaw J.R."/>
            <person name="Andrews J."/>
            <person name="Crease T.J."/>
            <person name="Tang H."/>
            <person name="Lucas S.M."/>
            <person name="Robertson H.M."/>
            <person name="Bork P."/>
            <person name="Koonin E.V."/>
            <person name="Zdobnov E.M."/>
            <person name="Grigoriev I.V."/>
            <person name="Lynch M."/>
            <person name="Boore J.L."/>
        </authorList>
    </citation>
    <scope>NUCLEOTIDE SEQUENCE [LARGE SCALE GENOMIC DNA]</scope>
</reference>
<dbReference type="InterPro" id="IPR008983">
    <property type="entry name" value="Tumour_necrosis_fac-like_dom"/>
</dbReference>
<dbReference type="PANTHER" id="PTHR22923:SF62">
    <property type="entry name" value="CVP18"/>
    <property type="match status" value="1"/>
</dbReference>
<evidence type="ECO:0000256" key="3">
    <source>
        <dbReference type="ARBA" id="ARBA00022729"/>
    </source>
</evidence>
<dbReference type="SMART" id="SM00110">
    <property type="entry name" value="C1Q"/>
    <property type="match status" value="1"/>
</dbReference>
<dbReference type="eggNOG" id="ENOG502RYFB">
    <property type="taxonomic scope" value="Eukaryota"/>
</dbReference>
<dbReference type="Proteomes" id="UP000000305">
    <property type="component" value="Unassembled WGS sequence"/>
</dbReference>
<proteinExistence type="predicted"/>
<dbReference type="InterPro" id="IPR050822">
    <property type="entry name" value="Cerebellin_Synaptic_Org"/>
</dbReference>
<evidence type="ECO:0000256" key="4">
    <source>
        <dbReference type="SAM" id="Coils"/>
    </source>
</evidence>
<gene>
    <name evidence="7" type="ORF">DAPPUDRAFT_228386</name>
</gene>
<keyword evidence="2" id="KW-0964">Secreted</keyword>
<feature type="signal peptide" evidence="5">
    <location>
        <begin position="1"/>
        <end position="28"/>
    </location>
</feature>
<name>E9HD54_DAPPU</name>
<evidence type="ECO:0000256" key="5">
    <source>
        <dbReference type="SAM" id="SignalP"/>
    </source>
</evidence>
<keyword evidence="8" id="KW-1185">Reference proteome</keyword>
<keyword evidence="4" id="KW-0175">Coiled coil</keyword>
<organism evidence="7 8">
    <name type="scientific">Daphnia pulex</name>
    <name type="common">Water flea</name>
    <dbReference type="NCBI Taxonomy" id="6669"/>
    <lineage>
        <taxon>Eukaryota</taxon>
        <taxon>Metazoa</taxon>
        <taxon>Ecdysozoa</taxon>
        <taxon>Arthropoda</taxon>
        <taxon>Crustacea</taxon>
        <taxon>Branchiopoda</taxon>
        <taxon>Diplostraca</taxon>
        <taxon>Cladocera</taxon>
        <taxon>Anomopoda</taxon>
        <taxon>Daphniidae</taxon>
        <taxon>Daphnia</taxon>
    </lineage>
</organism>
<dbReference type="Pfam" id="PF00386">
    <property type="entry name" value="C1q"/>
    <property type="match status" value="1"/>
</dbReference>
<dbReference type="PANTHER" id="PTHR22923">
    <property type="entry name" value="CEREBELLIN-RELATED"/>
    <property type="match status" value="1"/>
</dbReference>
<sequence>MKNWSVASPTQMGLLMVLFCWTTGSGVAAISLEEEFLHLKENYIQIQDTVKSLESKVSQLKSLESKATQLELQVTRLESKDVEMQEKLTELEAKVQQQDSLLTSLLREKNERTAATDFDSSAPVSINQSAVTINGLPSSCGDLKMIGHIWNGIYFVMGTSMMESVYCDFTKFPEDAGFQKWIGFADVKSTPVHFYVQRTSSFNSTGIPIPFQLARLNIGNAMNLTSGIFTAPQPGIYFFSFAGSVYFPPSTTYFYLHVGLYLNEKLIGRSVVTETNSLDIQYSPMTLQSTLTLKKGDQVRLGIDEISPVSGVKLYDDSRHFIHFTGFMLEEEIVASL</sequence>
<accession>E9HD54</accession>
<feature type="chain" id="PRO_5003238322" evidence="5">
    <location>
        <begin position="29"/>
        <end position="337"/>
    </location>
</feature>
<evidence type="ECO:0000313" key="7">
    <source>
        <dbReference type="EMBL" id="EFX70345.1"/>
    </source>
</evidence>
<feature type="domain" description="C1q" evidence="6">
    <location>
        <begin position="187"/>
        <end position="335"/>
    </location>
</feature>
<feature type="coiled-coil region" evidence="4">
    <location>
        <begin position="53"/>
        <end position="108"/>
    </location>
</feature>
<dbReference type="GO" id="GO:0005615">
    <property type="term" value="C:extracellular space"/>
    <property type="evidence" value="ECO:0000318"/>
    <property type="project" value="GO_Central"/>
</dbReference>
<dbReference type="InParanoid" id="E9HD54"/>
<comment type="subcellular location">
    <subcellularLocation>
        <location evidence="1">Secreted</location>
    </subcellularLocation>
</comment>
<evidence type="ECO:0000313" key="8">
    <source>
        <dbReference type="Proteomes" id="UP000000305"/>
    </source>
</evidence>
<protein>
    <submittedName>
        <fullName evidence="7">C1q-like adipose specific protein-like protein</fullName>
    </submittedName>
</protein>
<evidence type="ECO:0000259" key="6">
    <source>
        <dbReference type="PROSITE" id="PS50871"/>
    </source>
</evidence>
<dbReference type="AlphaFoldDB" id="E9HD54"/>
<dbReference type="InterPro" id="IPR001073">
    <property type="entry name" value="C1q_dom"/>
</dbReference>
<dbReference type="Gene3D" id="2.60.120.40">
    <property type="match status" value="1"/>
</dbReference>
<dbReference type="HOGENOM" id="CLU_068539_0_0_1"/>
<dbReference type="OrthoDB" id="6154955at2759"/>
<dbReference type="KEGG" id="dpx:DAPPUDRAFT_228386"/>
<dbReference type="EMBL" id="GL732622">
    <property type="protein sequence ID" value="EFX70345.1"/>
    <property type="molecule type" value="Genomic_DNA"/>
</dbReference>
<evidence type="ECO:0000256" key="1">
    <source>
        <dbReference type="ARBA" id="ARBA00004613"/>
    </source>
</evidence>
<evidence type="ECO:0000256" key="2">
    <source>
        <dbReference type="ARBA" id="ARBA00022525"/>
    </source>
</evidence>
<keyword evidence="3 5" id="KW-0732">Signal</keyword>
<dbReference type="PROSITE" id="PS50871">
    <property type="entry name" value="C1Q"/>
    <property type="match status" value="1"/>
</dbReference>